<evidence type="ECO:0000313" key="2">
    <source>
        <dbReference type="EMBL" id="KAJ8374815.1"/>
    </source>
</evidence>
<protein>
    <submittedName>
        <fullName evidence="2">Uncharacterized protein</fullName>
    </submittedName>
</protein>
<accession>A0A9Q1G3P6</accession>
<dbReference type="EMBL" id="JAINUF010000002">
    <property type="protein sequence ID" value="KAJ8374815.1"/>
    <property type="molecule type" value="Genomic_DNA"/>
</dbReference>
<evidence type="ECO:0000313" key="3">
    <source>
        <dbReference type="Proteomes" id="UP001152622"/>
    </source>
</evidence>
<keyword evidence="3" id="KW-1185">Reference proteome</keyword>
<sequence length="258" mass="27836">MHGGGVSRLPGTAGPHCVVCEAGPVTPGHQPVSVSRSPPQRPGQGEPAACKVDTSSRNQRAQPGSSSLQIQAIRQRAQNRTADDRVGRANKQPNKKRYFFEDVAEHYRTRREASLNAKVRWHAERPFSDATVASLPMAPYRPGLPNLGQMAPALPSTSPDFLGRLASPPVSGSPGNRGAGGDLFSDSPSAGPPAKSRQVYERPPCSARARQWRCTCPLSPAPFCTFSLIVRQLFNRAGERLGQGFVPCVQRVFKNAHQ</sequence>
<feature type="compositionally biased region" description="Low complexity" evidence="1">
    <location>
        <begin position="69"/>
        <end position="78"/>
    </location>
</feature>
<feature type="region of interest" description="Disordered" evidence="1">
    <location>
        <begin position="1"/>
        <end position="93"/>
    </location>
</feature>
<evidence type="ECO:0000256" key="1">
    <source>
        <dbReference type="SAM" id="MobiDB-lite"/>
    </source>
</evidence>
<feature type="compositionally biased region" description="Polar residues" evidence="1">
    <location>
        <begin position="53"/>
        <end position="68"/>
    </location>
</feature>
<comment type="caution">
    <text evidence="2">The sequence shown here is derived from an EMBL/GenBank/DDBJ whole genome shotgun (WGS) entry which is preliminary data.</text>
</comment>
<dbReference type="AlphaFoldDB" id="A0A9Q1G3P6"/>
<dbReference type="Proteomes" id="UP001152622">
    <property type="component" value="Chromosome 2"/>
</dbReference>
<feature type="region of interest" description="Disordered" evidence="1">
    <location>
        <begin position="150"/>
        <end position="202"/>
    </location>
</feature>
<organism evidence="2 3">
    <name type="scientific">Synaphobranchus kaupii</name>
    <name type="common">Kaup's arrowtooth eel</name>
    <dbReference type="NCBI Taxonomy" id="118154"/>
    <lineage>
        <taxon>Eukaryota</taxon>
        <taxon>Metazoa</taxon>
        <taxon>Chordata</taxon>
        <taxon>Craniata</taxon>
        <taxon>Vertebrata</taxon>
        <taxon>Euteleostomi</taxon>
        <taxon>Actinopterygii</taxon>
        <taxon>Neopterygii</taxon>
        <taxon>Teleostei</taxon>
        <taxon>Anguilliformes</taxon>
        <taxon>Synaphobranchidae</taxon>
        <taxon>Synaphobranchus</taxon>
    </lineage>
</organism>
<proteinExistence type="predicted"/>
<name>A0A9Q1G3P6_SYNKA</name>
<reference evidence="2" key="1">
    <citation type="journal article" date="2023" name="Science">
        <title>Genome structures resolve the early diversification of teleost fishes.</title>
        <authorList>
            <person name="Parey E."/>
            <person name="Louis A."/>
            <person name="Montfort J."/>
            <person name="Bouchez O."/>
            <person name="Roques C."/>
            <person name="Iampietro C."/>
            <person name="Lluch J."/>
            <person name="Castinel A."/>
            <person name="Donnadieu C."/>
            <person name="Desvignes T."/>
            <person name="Floi Bucao C."/>
            <person name="Jouanno E."/>
            <person name="Wen M."/>
            <person name="Mejri S."/>
            <person name="Dirks R."/>
            <person name="Jansen H."/>
            <person name="Henkel C."/>
            <person name="Chen W.J."/>
            <person name="Zahm M."/>
            <person name="Cabau C."/>
            <person name="Klopp C."/>
            <person name="Thompson A.W."/>
            <person name="Robinson-Rechavi M."/>
            <person name="Braasch I."/>
            <person name="Lecointre G."/>
            <person name="Bobe J."/>
            <person name="Postlethwait J.H."/>
            <person name="Berthelot C."/>
            <person name="Roest Crollius H."/>
            <person name="Guiguen Y."/>
        </authorList>
    </citation>
    <scope>NUCLEOTIDE SEQUENCE</scope>
    <source>
        <strain evidence="2">WJC10195</strain>
    </source>
</reference>
<gene>
    <name evidence="2" type="ORF">SKAU_G00053950</name>
</gene>